<sequence length="80" mass="9112">MLRETFNGASHTSHTTLTTSCHRGAAYNKAPHLPFTRGIEHHESSLSWHLQCYSIQLAAFVEMHIFYQQRLNALVRASSD</sequence>
<gene>
    <name evidence="1" type="ORF">BD311DRAFT_168232</name>
</gene>
<name>A0A4Q9PBD7_9APHY</name>
<accession>A0A4Q9PBD7</accession>
<proteinExistence type="predicted"/>
<dbReference type="PROSITE" id="PS51257">
    <property type="entry name" value="PROKAR_LIPOPROTEIN"/>
    <property type="match status" value="1"/>
</dbReference>
<reference evidence="1" key="1">
    <citation type="submission" date="2019-01" db="EMBL/GenBank/DDBJ databases">
        <title>Draft genome sequences of three monokaryotic isolates of the white-rot basidiomycete fungus Dichomitus squalens.</title>
        <authorList>
            <consortium name="DOE Joint Genome Institute"/>
            <person name="Lopez S.C."/>
            <person name="Andreopoulos B."/>
            <person name="Pangilinan J."/>
            <person name="Lipzen A."/>
            <person name="Riley R."/>
            <person name="Ahrendt S."/>
            <person name="Ng V."/>
            <person name="Barry K."/>
            <person name="Daum C."/>
            <person name="Grigoriev I.V."/>
            <person name="Hilden K.S."/>
            <person name="Makela M.R."/>
            <person name="de Vries R.P."/>
        </authorList>
    </citation>
    <scope>NUCLEOTIDE SEQUENCE [LARGE SCALE GENOMIC DNA]</scope>
    <source>
        <strain evidence="1">OM18370.1</strain>
    </source>
</reference>
<evidence type="ECO:0000313" key="1">
    <source>
        <dbReference type="EMBL" id="TBU22031.1"/>
    </source>
</evidence>
<dbReference type="EMBL" id="ML143560">
    <property type="protein sequence ID" value="TBU22031.1"/>
    <property type="molecule type" value="Genomic_DNA"/>
</dbReference>
<dbReference type="AlphaFoldDB" id="A0A4Q9PBD7"/>
<organism evidence="1">
    <name type="scientific">Dichomitus squalens</name>
    <dbReference type="NCBI Taxonomy" id="114155"/>
    <lineage>
        <taxon>Eukaryota</taxon>
        <taxon>Fungi</taxon>
        <taxon>Dikarya</taxon>
        <taxon>Basidiomycota</taxon>
        <taxon>Agaricomycotina</taxon>
        <taxon>Agaricomycetes</taxon>
        <taxon>Polyporales</taxon>
        <taxon>Polyporaceae</taxon>
        <taxon>Dichomitus</taxon>
    </lineage>
</organism>
<dbReference type="Proteomes" id="UP000292957">
    <property type="component" value="Unassembled WGS sequence"/>
</dbReference>
<protein>
    <submittedName>
        <fullName evidence="1">Uncharacterized protein</fullName>
    </submittedName>
</protein>